<keyword evidence="4 5" id="KW-0975">Bacterial flagellum</keyword>
<evidence type="ECO:0000256" key="5">
    <source>
        <dbReference type="RuleBase" id="RU362066"/>
    </source>
</evidence>
<dbReference type="PANTHER" id="PTHR30288">
    <property type="entry name" value="FLAGELLAR CAP/ASSEMBLY PROTEIN FLID"/>
    <property type="match status" value="1"/>
</dbReference>
<dbReference type="InterPro" id="IPR003481">
    <property type="entry name" value="FliD_N"/>
</dbReference>
<evidence type="ECO:0000256" key="6">
    <source>
        <dbReference type="SAM" id="MobiDB-lite"/>
    </source>
</evidence>
<dbReference type="GO" id="GO:0071973">
    <property type="term" value="P:bacterial-type flagellum-dependent cell motility"/>
    <property type="evidence" value="ECO:0007669"/>
    <property type="project" value="TreeGrafter"/>
</dbReference>
<evidence type="ECO:0000259" key="7">
    <source>
        <dbReference type="Pfam" id="PF02465"/>
    </source>
</evidence>
<dbReference type="GO" id="GO:0009424">
    <property type="term" value="C:bacterial-type flagellum hook"/>
    <property type="evidence" value="ECO:0007669"/>
    <property type="project" value="UniProtKB-UniRule"/>
</dbReference>
<comment type="caution">
    <text evidence="9">The sequence shown here is derived from an EMBL/GenBank/DDBJ whole genome shotgun (WGS) entry which is preliminary data.</text>
</comment>
<dbReference type="PANTHER" id="PTHR30288:SF0">
    <property type="entry name" value="FLAGELLAR HOOK-ASSOCIATED PROTEIN 2"/>
    <property type="match status" value="1"/>
</dbReference>
<evidence type="ECO:0000256" key="3">
    <source>
        <dbReference type="ARBA" id="ARBA00023054"/>
    </source>
</evidence>
<comment type="similarity">
    <text evidence="1 5">Belongs to the FliD family.</text>
</comment>
<evidence type="ECO:0000259" key="8">
    <source>
        <dbReference type="Pfam" id="PF07195"/>
    </source>
</evidence>
<protein>
    <recommendedName>
        <fullName evidence="5">Flagellar hook-associated protein 2</fullName>
        <shortName evidence="5">HAP2</shortName>
    </recommendedName>
    <alternativeName>
        <fullName evidence="5">Flagellar cap protein</fullName>
    </alternativeName>
</protein>
<keyword evidence="5" id="KW-0964">Secreted</keyword>
<comment type="function">
    <text evidence="5">Required for morphogenesis and for the elongation of the flagellar filament by facilitating polymerization of the flagellin monomers at the tip of growing filament. Forms a capping structure, which prevents flagellin subunits (transported through the central channel of the flagellum) from leaking out without polymerization at the distal end.</text>
</comment>
<evidence type="ECO:0000256" key="2">
    <source>
        <dbReference type="ARBA" id="ARBA00011255"/>
    </source>
</evidence>
<feature type="domain" description="Flagellar hook-associated protein 2 N-terminal" evidence="7">
    <location>
        <begin position="39"/>
        <end position="137"/>
    </location>
</feature>
<dbReference type="AlphaFoldDB" id="A0A2T5GS41"/>
<evidence type="ECO:0000313" key="9">
    <source>
        <dbReference type="EMBL" id="PTQ62115.1"/>
    </source>
</evidence>
<keyword evidence="9" id="KW-0966">Cell projection</keyword>
<organism evidence="9 10">
    <name type="scientific">Sphingomonas aurantiaca</name>
    <dbReference type="NCBI Taxonomy" id="185949"/>
    <lineage>
        <taxon>Bacteria</taxon>
        <taxon>Pseudomonadati</taxon>
        <taxon>Pseudomonadota</taxon>
        <taxon>Alphaproteobacteria</taxon>
        <taxon>Sphingomonadales</taxon>
        <taxon>Sphingomonadaceae</taxon>
        <taxon>Sphingomonas</taxon>
    </lineage>
</organism>
<sequence length="481" mass="47956">MVTSTSSTTATPTPTPTPTAQSAVNAATQALLTGLSAGSGVDTGTLVTSLVEAQFAARTAALKSKSDTLTSQISGVASLKSTMTGFSTALANLVKGGSLQTQPTSSNAAVLSATAQSGAKLSGLSASVTVTRLATGQVARTNTPVAAADRATSLGTGALTLKIGTGEDVAIDIGDGSIDAIAAGINASKKGVTASVVTDAQGRAFLSVKGATGSDNAFTLKGANNDALDIGGTATKTSLVSTAQNAQITVDGIAVERPGNTVSDLVSGVTLQLNAVSTVPVSLTSTAPTDALTQAVNDVVTTYNEVLATVTAQTDPITGNLRADPAAKSLLSSLKALTSKPLVGGAVAGLPRTLSELGVATNTDGTLRVDSTLLAKQLAAYPDTIESMFAPSGTNALGLSAALTALTTSATSTLTGLGASTVRYTAAQSDVTKQQDKVADQTAQLTTRLTQQYASMNSRVSAYKSTQTFLTGQIAQWNKTS</sequence>
<proteinExistence type="inferred from homology"/>
<keyword evidence="9" id="KW-0969">Cilium</keyword>
<dbReference type="InterPro" id="IPR010809">
    <property type="entry name" value="FliD_C"/>
</dbReference>
<dbReference type="RefSeq" id="WP_107956496.1">
    <property type="nucleotide sequence ID" value="NZ_QAOG01000001.1"/>
</dbReference>
<accession>A0A2T5GS41</accession>
<dbReference type="Pfam" id="PF02465">
    <property type="entry name" value="FliD_N"/>
    <property type="match status" value="1"/>
</dbReference>
<gene>
    <name evidence="9" type="ORF">C8J26_0392</name>
</gene>
<evidence type="ECO:0000313" key="10">
    <source>
        <dbReference type="Proteomes" id="UP000244189"/>
    </source>
</evidence>
<comment type="subcellular location">
    <subcellularLocation>
        <location evidence="5">Secreted</location>
    </subcellularLocation>
    <subcellularLocation>
        <location evidence="5">Bacterial flagellum</location>
    </subcellularLocation>
</comment>
<dbReference type="GO" id="GO:0007155">
    <property type="term" value="P:cell adhesion"/>
    <property type="evidence" value="ECO:0007669"/>
    <property type="project" value="InterPro"/>
</dbReference>
<dbReference type="EMBL" id="QAOG01000001">
    <property type="protein sequence ID" value="PTQ62115.1"/>
    <property type="molecule type" value="Genomic_DNA"/>
</dbReference>
<evidence type="ECO:0000256" key="1">
    <source>
        <dbReference type="ARBA" id="ARBA00009764"/>
    </source>
</evidence>
<name>A0A2T5GS41_9SPHN</name>
<dbReference type="InterPro" id="IPR040026">
    <property type="entry name" value="FliD"/>
</dbReference>
<keyword evidence="9" id="KW-0282">Flagellum</keyword>
<comment type="subunit">
    <text evidence="2 5">Homopentamer.</text>
</comment>
<dbReference type="GO" id="GO:0005576">
    <property type="term" value="C:extracellular region"/>
    <property type="evidence" value="ECO:0007669"/>
    <property type="project" value="UniProtKB-SubCell"/>
</dbReference>
<feature type="region of interest" description="Disordered" evidence="6">
    <location>
        <begin position="1"/>
        <end position="21"/>
    </location>
</feature>
<reference evidence="9 10" key="1">
    <citation type="submission" date="2018-04" db="EMBL/GenBank/DDBJ databases">
        <title>Genomic Encyclopedia of Type Strains, Phase III (KMG-III): the genomes of soil and plant-associated and newly described type strains.</title>
        <authorList>
            <person name="Whitman W."/>
        </authorList>
    </citation>
    <scope>NUCLEOTIDE SEQUENCE [LARGE SCALE GENOMIC DNA]</scope>
    <source>
        <strain evidence="9 10">MA101b</strain>
    </source>
</reference>
<dbReference type="Pfam" id="PF07195">
    <property type="entry name" value="FliD_C"/>
    <property type="match status" value="1"/>
</dbReference>
<dbReference type="Proteomes" id="UP000244189">
    <property type="component" value="Unassembled WGS sequence"/>
</dbReference>
<keyword evidence="3" id="KW-0175">Coiled coil</keyword>
<evidence type="ECO:0000256" key="4">
    <source>
        <dbReference type="ARBA" id="ARBA00023143"/>
    </source>
</evidence>
<dbReference type="GO" id="GO:0009421">
    <property type="term" value="C:bacterial-type flagellum filament cap"/>
    <property type="evidence" value="ECO:0007669"/>
    <property type="project" value="InterPro"/>
</dbReference>
<feature type="domain" description="Flagellar hook-associated protein 2 C-terminal" evidence="8">
    <location>
        <begin position="243"/>
        <end position="464"/>
    </location>
</feature>
<keyword evidence="10" id="KW-1185">Reference proteome</keyword>